<comment type="caution">
    <text evidence="2">The sequence shown here is derived from an EMBL/GenBank/DDBJ whole genome shotgun (WGS) entry which is preliminary data.</text>
</comment>
<evidence type="ECO:0000313" key="3">
    <source>
        <dbReference type="Proteomes" id="UP001166286"/>
    </source>
</evidence>
<keyword evidence="3" id="KW-1185">Reference proteome</keyword>
<evidence type="ECO:0000313" key="2">
    <source>
        <dbReference type="EMBL" id="KAK0511739.1"/>
    </source>
</evidence>
<protein>
    <submittedName>
        <fullName evidence="2">Uncharacterized protein</fullName>
    </submittedName>
</protein>
<organism evidence="2 3">
    <name type="scientific">Cladonia borealis</name>
    <dbReference type="NCBI Taxonomy" id="184061"/>
    <lineage>
        <taxon>Eukaryota</taxon>
        <taxon>Fungi</taxon>
        <taxon>Dikarya</taxon>
        <taxon>Ascomycota</taxon>
        <taxon>Pezizomycotina</taxon>
        <taxon>Lecanoromycetes</taxon>
        <taxon>OSLEUM clade</taxon>
        <taxon>Lecanoromycetidae</taxon>
        <taxon>Lecanorales</taxon>
        <taxon>Lecanorineae</taxon>
        <taxon>Cladoniaceae</taxon>
        <taxon>Cladonia</taxon>
    </lineage>
</organism>
<accession>A0AA39V4U4</accession>
<gene>
    <name evidence="2" type="ORF">JMJ35_006312</name>
</gene>
<reference evidence="2" key="1">
    <citation type="submission" date="2023-03" db="EMBL/GenBank/DDBJ databases">
        <title>Complete genome of Cladonia borealis.</title>
        <authorList>
            <person name="Park H."/>
        </authorList>
    </citation>
    <scope>NUCLEOTIDE SEQUENCE</scope>
    <source>
        <strain evidence="2">ANT050790</strain>
    </source>
</reference>
<evidence type="ECO:0000256" key="1">
    <source>
        <dbReference type="SAM" id="SignalP"/>
    </source>
</evidence>
<dbReference type="AlphaFoldDB" id="A0AA39V4U4"/>
<feature type="signal peptide" evidence="1">
    <location>
        <begin position="1"/>
        <end position="21"/>
    </location>
</feature>
<feature type="chain" id="PRO_5041406813" evidence="1">
    <location>
        <begin position="22"/>
        <end position="226"/>
    </location>
</feature>
<sequence length="226" mass="23767">MYSSILFSTTLLSFIINLTLATPTPAATGLCKVSYNANYDNITTGPVALLDKTPSPYGGLGLNGWFTVPPALIDTIQTHSSPNSIGFNLVGEIDSLTAPTITTSYSGSTVQTFILYSVYMGCVIINPLGIYEPQSCSVLATGTTADGSTVTQSLTFTVPLPVPIQDLPEPQQLNNFHSSFTDLTSIVFSVSAAGTATPLVGVSFDNMVYDLIYNCADCTASDCVSV</sequence>
<name>A0AA39V4U4_9LECA</name>
<keyword evidence="1" id="KW-0732">Signal</keyword>
<dbReference type="Proteomes" id="UP001166286">
    <property type="component" value="Unassembled WGS sequence"/>
</dbReference>
<dbReference type="EMBL" id="JAFEKC020000013">
    <property type="protein sequence ID" value="KAK0511739.1"/>
    <property type="molecule type" value="Genomic_DNA"/>
</dbReference>
<proteinExistence type="predicted"/>